<protein>
    <submittedName>
        <fullName evidence="1">Uncharacterized protein</fullName>
    </submittedName>
</protein>
<dbReference type="OrthoDB" id="5848566at2"/>
<dbReference type="RefSeq" id="WP_035890670.1">
    <property type="nucleotide sequence ID" value="NZ_JNCF01000044.1"/>
</dbReference>
<name>A0A0A2SSL8_9GAMM</name>
<evidence type="ECO:0000313" key="1">
    <source>
        <dbReference type="EMBL" id="KGP62726.1"/>
    </source>
</evidence>
<comment type="caution">
    <text evidence="1">The sequence shown here is derived from an EMBL/GenBank/DDBJ whole genome shotgun (WGS) entry which is preliminary data.</text>
</comment>
<gene>
    <name evidence="1" type="ORF">EP47_13550</name>
</gene>
<organism evidence="1 2">
    <name type="scientific">Legionella norrlandica</name>
    <dbReference type="NCBI Taxonomy" id="1498499"/>
    <lineage>
        <taxon>Bacteria</taxon>
        <taxon>Pseudomonadati</taxon>
        <taxon>Pseudomonadota</taxon>
        <taxon>Gammaproteobacteria</taxon>
        <taxon>Legionellales</taxon>
        <taxon>Legionellaceae</taxon>
        <taxon>Legionella</taxon>
    </lineage>
</organism>
<dbReference type="EMBL" id="JNCF01000044">
    <property type="protein sequence ID" value="KGP62726.1"/>
    <property type="molecule type" value="Genomic_DNA"/>
</dbReference>
<proteinExistence type="predicted"/>
<keyword evidence="2" id="KW-1185">Reference proteome</keyword>
<accession>A0A0A2SSL8</accession>
<reference evidence="1 2" key="1">
    <citation type="submission" date="2014-05" db="EMBL/GenBank/DDBJ databases">
        <authorList>
            <person name="Rizzardi K."/>
            <person name="Winiecka-Krusnell J."/>
            <person name="Ramliden M."/>
            <person name="Alm E."/>
            <person name="Andersson S."/>
            <person name="Byfors S."/>
        </authorList>
    </citation>
    <scope>NUCLEOTIDE SEQUENCE [LARGE SCALE GENOMIC DNA]</scope>
    <source>
        <strain evidence="1 2">LEGN</strain>
    </source>
</reference>
<dbReference type="AlphaFoldDB" id="A0A0A2SSL8"/>
<dbReference type="Proteomes" id="UP000054422">
    <property type="component" value="Unassembled WGS sequence"/>
</dbReference>
<evidence type="ECO:0000313" key="2">
    <source>
        <dbReference type="Proteomes" id="UP000054422"/>
    </source>
</evidence>
<sequence length="341" mass="39679">MALTRFFFLIVLFCIWGVQEGQAEETDQFTLPPSELLDIGPFASHKLFEVLEKVVAQTNSEIQMLLPRAKYSRHAASQLALRRNDVYLADLIYKNMGPGFPRWLRWNRVPNDFKPIRYKEIWPWKTVYWLVFSQSPLFIIGLAPTINMYGYYFGTDKLGHFFMQGHTYYKMYTYFLAHGKSAKQARAAIVLYGQILEQTYLGTLINGIYSNADLSANYSGWKFYMNLAHSVQIGDKTLPPILVLNGNKWEFAKHVNKNDLLKPYLSDNLNEAFNPCHYTFMRSQIRRQIRKRCANWIERKGVTKQIVEAKLEETSRWHGENYGHWLPAKSAVTLNVCFGGK</sequence>